<dbReference type="InterPro" id="IPR004358">
    <property type="entry name" value="Sig_transdc_His_kin-like_C"/>
</dbReference>
<evidence type="ECO:0000256" key="8">
    <source>
        <dbReference type="SAM" id="Phobius"/>
    </source>
</evidence>
<dbReference type="InterPro" id="IPR005467">
    <property type="entry name" value="His_kinase_dom"/>
</dbReference>
<comment type="catalytic activity">
    <reaction evidence="1">
        <text>ATP + protein L-histidine = ADP + protein N-phospho-L-histidine.</text>
        <dbReference type="EC" id="2.7.13.3"/>
    </reaction>
</comment>
<dbReference type="InterPro" id="IPR000014">
    <property type="entry name" value="PAS"/>
</dbReference>
<dbReference type="SMART" id="SM00086">
    <property type="entry name" value="PAC"/>
    <property type="match status" value="1"/>
</dbReference>
<dbReference type="InterPro" id="IPR003661">
    <property type="entry name" value="HisK_dim/P_dom"/>
</dbReference>
<dbReference type="InterPro" id="IPR036890">
    <property type="entry name" value="HATPase_C_sf"/>
</dbReference>
<dbReference type="SUPFAM" id="SSF55785">
    <property type="entry name" value="PYP-like sensor domain (PAS domain)"/>
    <property type="match status" value="1"/>
</dbReference>
<dbReference type="InterPro" id="IPR035965">
    <property type="entry name" value="PAS-like_dom_sf"/>
</dbReference>
<dbReference type="PRINTS" id="PR00344">
    <property type="entry name" value="BCTRLSENSOR"/>
</dbReference>
<keyword evidence="12" id="KW-1185">Reference proteome</keyword>
<evidence type="ECO:0000256" key="7">
    <source>
        <dbReference type="SAM" id="Coils"/>
    </source>
</evidence>
<dbReference type="SUPFAM" id="SSF47384">
    <property type="entry name" value="Homodimeric domain of signal transducing histidine kinase"/>
    <property type="match status" value="1"/>
</dbReference>
<dbReference type="InterPro" id="IPR000700">
    <property type="entry name" value="PAS-assoc_C"/>
</dbReference>
<protein>
    <recommendedName>
        <fullName evidence="2">histidine kinase</fullName>
        <ecNumber evidence="2">2.7.13.3</ecNumber>
    </recommendedName>
</protein>
<feature type="transmembrane region" description="Helical" evidence="8">
    <location>
        <begin position="250"/>
        <end position="269"/>
    </location>
</feature>
<dbReference type="GO" id="GO:0005524">
    <property type="term" value="F:ATP binding"/>
    <property type="evidence" value="ECO:0007669"/>
    <property type="project" value="UniProtKB-KW"/>
</dbReference>
<keyword evidence="6 8" id="KW-0472">Membrane</keyword>
<dbReference type="SMART" id="SM00388">
    <property type="entry name" value="HisKA"/>
    <property type="match status" value="1"/>
</dbReference>
<feature type="transmembrane region" description="Helical" evidence="8">
    <location>
        <begin position="219"/>
        <end position="238"/>
    </location>
</feature>
<feature type="transmembrane region" description="Helical" evidence="8">
    <location>
        <begin position="147"/>
        <end position="165"/>
    </location>
</feature>
<dbReference type="SUPFAM" id="SSF55874">
    <property type="entry name" value="ATPase domain of HSP90 chaperone/DNA topoisomerase II/histidine kinase"/>
    <property type="match status" value="1"/>
</dbReference>
<feature type="coiled-coil region" evidence="7">
    <location>
        <begin position="419"/>
        <end position="457"/>
    </location>
</feature>
<evidence type="ECO:0000313" key="11">
    <source>
        <dbReference type="EMBL" id="MFB5735565.1"/>
    </source>
</evidence>
<dbReference type="Pfam" id="PF00512">
    <property type="entry name" value="HisKA"/>
    <property type="match status" value="1"/>
</dbReference>
<comment type="caution">
    <text evidence="11">The sequence shown here is derived from an EMBL/GenBank/DDBJ whole genome shotgun (WGS) entry which is preliminary data.</text>
</comment>
<dbReference type="Pfam" id="PF08448">
    <property type="entry name" value="PAS_4"/>
    <property type="match status" value="1"/>
</dbReference>
<dbReference type="PANTHER" id="PTHR42878">
    <property type="entry name" value="TWO-COMPONENT HISTIDINE KINASE"/>
    <property type="match status" value="1"/>
</dbReference>
<dbReference type="SMART" id="SM00387">
    <property type="entry name" value="HATPase_c"/>
    <property type="match status" value="1"/>
</dbReference>
<dbReference type="RefSeq" id="WP_135700781.1">
    <property type="nucleotide sequence ID" value="NZ_JBHILI010000001.1"/>
</dbReference>
<evidence type="ECO:0000259" key="10">
    <source>
        <dbReference type="PROSITE" id="PS50113"/>
    </source>
</evidence>
<evidence type="ECO:0000256" key="1">
    <source>
        <dbReference type="ARBA" id="ARBA00000085"/>
    </source>
</evidence>
<keyword evidence="7" id="KW-0175">Coiled coil</keyword>
<feature type="transmembrane region" description="Helical" evidence="8">
    <location>
        <begin position="7"/>
        <end position="25"/>
    </location>
</feature>
<evidence type="ECO:0000256" key="3">
    <source>
        <dbReference type="ARBA" id="ARBA00022553"/>
    </source>
</evidence>
<reference evidence="11 12" key="1">
    <citation type="submission" date="2024-09" db="EMBL/GenBank/DDBJ databases">
        <title>Taxonomic and Genotyping Characterization of Leptospira Strains isolated from Multiple Sources in Colombia highlights the importance of intermediate species.</title>
        <authorList>
            <person name="Torres Higuera L."/>
            <person name="Rojas Tapias D."/>
            <person name="Jimenez Velasquez S."/>
            <person name="Renjifo Ibanez C."/>
        </authorList>
    </citation>
    <scope>NUCLEOTIDE SEQUENCE [LARGE SCALE GENOMIC DNA]</scope>
    <source>
        <strain evidence="11 12">Lep080</strain>
    </source>
</reference>
<proteinExistence type="predicted"/>
<keyword evidence="4" id="KW-0808">Transferase</keyword>
<feature type="transmembrane region" description="Helical" evidence="8">
    <location>
        <begin position="171"/>
        <end position="198"/>
    </location>
</feature>
<evidence type="ECO:0000313" key="12">
    <source>
        <dbReference type="Proteomes" id="UP001580391"/>
    </source>
</evidence>
<keyword evidence="3" id="KW-0597">Phosphoprotein</keyword>
<accession>A0ABV5BK77</accession>
<feature type="domain" description="PAC" evidence="10">
    <location>
        <begin position="383"/>
        <end position="435"/>
    </location>
</feature>
<sequence>MKKWLDILVSVPICIGAMVILGWAFDIDIFKRPNPAWVSMNPLTAVGFGFIGLSLLLLFRDKVRYRIIVRSVSFLTSLIGAVKIFGLSIGSDFGIDKILFSQKVASDIINGRPNQMAPNTAFDFLLLGFSVFFLTFRKESLRSASNYLSFVVMLVGIFSVVGYLYQVKEFYGFLSFIPMALPTAICFLFCSFSILIYNGDYAFMRVFTSRYLGGKLARILFPFIILVPVIFGMLRIYLYRIYPVSFELGVGFLITAIILTFFLVVYFASFELDKADRARTKAEEDLSGLNRDLERLVQLRTMELYRSENRFRTIIEQFPYPVLTYTSDGSCTGANLAWEEMWNARRDNLVDYNILKDSQMQKSDLFRHVQRAFSGEAAVSEPYKYDPGLIGKEGRARWMQLVLHPVKNTAGKLLEVIAVQQDITESKEAEDEIRSLNNALEERVRQRTEQLLLANKELESFSYSISHDLRAPIRGINGYTRILEEDYGAKLDAEANRVISKILANAKQMGQLVDDLLEFSRLGRMELAHRELLTKDIVSAVYSELSGYEKNRDIELVVGSLPNVRADQMAFRQLWVNLISNALKYTRKTEKARIEIGSFEENGESIFFIKDNGAGFNMQYYEKIFGVFQRLHSQEDFEGTGVGLAIVNRIVSRHGGRVWAEGEIGKGASFYFTMPGKDSEFSENSAS</sequence>
<dbReference type="InterPro" id="IPR036097">
    <property type="entry name" value="HisK_dim/P_sf"/>
</dbReference>
<keyword evidence="8" id="KW-0812">Transmembrane</keyword>
<dbReference type="EC" id="2.7.13.3" evidence="2"/>
<dbReference type="PROSITE" id="PS50113">
    <property type="entry name" value="PAC"/>
    <property type="match status" value="1"/>
</dbReference>
<dbReference type="Gene3D" id="1.10.287.130">
    <property type="match status" value="1"/>
</dbReference>
<dbReference type="PROSITE" id="PS50109">
    <property type="entry name" value="HIS_KIN"/>
    <property type="match status" value="1"/>
</dbReference>
<dbReference type="Proteomes" id="UP001580391">
    <property type="component" value="Unassembled WGS sequence"/>
</dbReference>
<dbReference type="InterPro" id="IPR050351">
    <property type="entry name" value="BphY/WalK/GraS-like"/>
</dbReference>
<dbReference type="CDD" id="cd00082">
    <property type="entry name" value="HisKA"/>
    <property type="match status" value="1"/>
</dbReference>
<dbReference type="NCBIfam" id="TIGR00229">
    <property type="entry name" value="sensory_box"/>
    <property type="match status" value="1"/>
</dbReference>
<dbReference type="Gene3D" id="3.30.565.10">
    <property type="entry name" value="Histidine kinase-like ATPase, C-terminal domain"/>
    <property type="match status" value="1"/>
</dbReference>
<name>A0ABV5BK77_9LEPT</name>
<dbReference type="InterPro" id="IPR013656">
    <property type="entry name" value="PAS_4"/>
</dbReference>
<feature type="domain" description="Histidine kinase" evidence="9">
    <location>
        <begin position="464"/>
        <end position="678"/>
    </location>
</feature>
<evidence type="ECO:0000256" key="4">
    <source>
        <dbReference type="ARBA" id="ARBA00022679"/>
    </source>
</evidence>
<feature type="coiled-coil region" evidence="7">
    <location>
        <begin position="272"/>
        <end position="299"/>
    </location>
</feature>
<dbReference type="Gene3D" id="3.30.450.20">
    <property type="entry name" value="PAS domain"/>
    <property type="match status" value="1"/>
</dbReference>
<feature type="transmembrane region" description="Helical" evidence="8">
    <location>
        <begin position="37"/>
        <end position="59"/>
    </location>
</feature>
<gene>
    <name evidence="11" type="ORF">ACE5IX_03550</name>
</gene>
<keyword evidence="11" id="KW-0067">ATP-binding</keyword>
<evidence type="ECO:0000256" key="5">
    <source>
        <dbReference type="ARBA" id="ARBA00022777"/>
    </source>
</evidence>
<evidence type="ECO:0000259" key="9">
    <source>
        <dbReference type="PROSITE" id="PS50109"/>
    </source>
</evidence>
<feature type="transmembrane region" description="Helical" evidence="8">
    <location>
        <begin position="116"/>
        <end position="135"/>
    </location>
</feature>
<evidence type="ECO:0000256" key="6">
    <source>
        <dbReference type="ARBA" id="ARBA00023136"/>
    </source>
</evidence>
<dbReference type="PANTHER" id="PTHR42878:SF15">
    <property type="entry name" value="BACTERIOPHYTOCHROME"/>
    <property type="match status" value="1"/>
</dbReference>
<feature type="transmembrane region" description="Helical" evidence="8">
    <location>
        <begin position="71"/>
        <end position="90"/>
    </location>
</feature>
<keyword evidence="8" id="KW-1133">Transmembrane helix</keyword>
<dbReference type="InterPro" id="IPR003594">
    <property type="entry name" value="HATPase_dom"/>
</dbReference>
<dbReference type="InterPro" id="IPR001610">
    <property type="entry name" value="PAC"/>
</dbReference>
<dbReference type="EMBL" id="JBHILJ010000001">
    <property type="protein sequence ID" value="MFB5735565.1"/>
    <property type="molecule type" value="Genomic_DNA"/>
</dbReference>
<keyword evidence="11" id="KW-0547">Nucleotide-binding</keyword>
<organism evidence="11 12">
    <name type="scientific">Leptospira wolffii</name>
    <dbReference type="NCBI Taxonomy" id="409998"/>
    <lineage>
        <taxon>Bacteria</taxon>
        <taxon>Pseudomonadati</taxon>
        <taxon>Spirochaetota</taxon>
        <taxon>Spirochaetia</taxon>
        <taxon>Leptospirales</taxon>
        <taxon>Leptospiraceae</taxon>
        <taxon>Leptospira</taxon>
    </lineage>
</organism>
<dbReference type="Pfam" id="PF02518">
    <property type="entry name" value="HATPase_c"/>
    <property type="match status" value="1"/>
</dbReference>
<evidence type="ECO:0000256" key="2">
    <source>
        <dbReference type="ARBA" id="ARBA00012438"/>
    </source>
</evidence>
<keyword evidence="5" id="KW-0418">Kinase</keyword>